<dbReference type="PROSITE" id="PS00463">
    <property type="entry name" value="ZN2_CY6_FUNGAL_1"/>
    <property type="match status" value="1"/>
</dbReference>
<dbReference type="Gene3D" id="4.10.240.10">
    <property type="entry name" value="Zn(2)-C6 fungal-type DNA-binding domain"/>
    <property type="match status" value="1"/>
</dbReference>
<feature type="region of interest" description="Disordered" evidence="7">
    <location>
        <begin position="87"/>
        <end position="109"/>
    </location>
</feature>
<dbReference type="InterPro" id="IPR051711">
    <property type="entry name" value="Stress_Response_Reg"/>
</dbReference>
<evidence type="ECO:0000256" key="2">
    <source>
        <dbReference type="ARBA" id="ARBA00022723"/>
    </source>
</evidence>
<reference evidence="9 10" key="1">
    <citation type="journal article" date="2021" name="BMC Genomics">
        <title>Telomere-to-telomere genome assembly of asparaginase-producing Trichoderma simmonsii.</title>
        <authorList>
            <person name="Chung D."/>
            <person name="Kwon Y.M."/>
            <person name="Yang Y."/>
        </authorList>
    </citation>
    <scope>NUCLEOTIDE SEQUENCE [LARGE SCALE GENOMIC DNA]</scope>
    <source>
        <strain evidence="9 10">GH-Sj1</strain>
    </source>
</reference>
<accession>A0A8G0P977</accession>
<evidence type="ECO:0000256" key="5">
    <source>
        <dbReference type="ARBA" id="ARBA00023163"/>
    </source>
</evidence>
<dbReference type="InterPro" id="IPR001138">
    <property type="entry name" value="Zn2Cys6_DnaBD"/>
</dbReference>
<dbReference type="GO" id="GO:0000981">
    <property type="term" value="F:DNA-binding transcription factor activity, RNA polymerase II-specific"/>
    <property type="evidence" value="ECO:0007669"/>
    <property type="project" value="InterPro"/>
</dbReference>
<dbReference type="SMART" id="SM00906">
    <property type="entry name" value="Fungal_trans"/>
    <property type="match status" value="1"/>
</dbReference>
<protein>
    <submittedName>
        <fullName evidence="9">Zn2Cys6 transcription factor</fullName>
    </submittedName>
</protein>
<keyword evidence="5" id="KW-0804">Transcription</keyword>
<dbReference type="PANTHER" id="PTHR47540">
    <property type="entry name" value="THIAMINE REPRESSIBLE GENES REGULATORY PROTEIN THI5"/>
    <property type="match status" value="1"/>
</dbReference>
<gene>
    <name evidence="9" type="ORF">H0G86_001447</name>
</gene>
<dbReference type="GO" id="GO:0045944">
    <property type="term" value="P:positive regulation of transcription by RNA polymerase II"/>
    <property type="evidence" value="ECO:0007669"/>
    <property type="project" value="TreeGrafter"/>
</dbReference>
<dbReference type="InterPro" id="IPR036864">
    <property type="entry name" value="Zn2-C6_fun-type_DNA-bd_sf"/>
</dbReference>
<evidence type="ECO:0000256" key="1">
    <source>
        <dbReference type="ARBA" id="ARBA00004123"/>
    </source>
</evidence>
<evidence type="ECO:0000256" key="6">
    <source>
        <dbReference type="ARBA" id="ARBA00023242"/>
    </source>
</evidence>
<feature type="region of interest" description="Disordered" evidence="7">
    <location>
        <begin position="596"/>
        <end position="617"/>
    </location>
</feature>
<dbReference type="PANTHER" id="PTHR47540:SF6">
    <property type="entry name" value="ZN(II)2CYS6 TRANSCRIPTION FACTOR (EUROFUNG)"/>
    <property type="match status" value="1"/>
</dbReference>
<dbReference type="CDD" id="cd12148">
    <property type="entry name" value="fungal_TF_MHR"/>
    <property type="match status" value="1"/>
</dbReference>
<comment type="subcellular location">
    <subcellularLocation>
        <location evidence="1">Nucleus</location>
    </subcellularLocation>
</comment>
<evidence type="ECO:0000259" key="8">
    <source>
        <dbReference type="PROSITE" id="PS50048"/>
    </source>
</evidence>
<dbReference type="Proteomes" id="UP000826661">
    <property type="component" value="Chromosome I"/>
</dbReference>
<keyword evidence="4" id="KW-0238">DNA-binding</keyword>
<evidence type="ECO:0000256" key="7">
    <source>
        <dbReference type="SAM" id="MobiDB-lite"/>
    </source>
</evidence>
<dbReference type="SMART" id="SM00066">
    <property type="entry name" value="GAL4"/>
    <property type="match status" value="1"/>
</dbReference>
<dbReference type="EMBL" id="CP075864">
    <property type="protein sequence ID" value="QYS94095.1"/>
    <property type="molecule type" value="Genomic_DNA"/>
</dbReference>
<dbReference type="GO" id="GO:0043565">
    <property type="term" value="F:sequence-specific DNA binding"/>
    <property type="evidence" value="ECO:0007669"/>
    <property type="project" value="TreeGrafter"/>
</dbReference>
<dbReference type="Pfam" id="PF00172">
    <property type="entry name" value="Zn_clus"/>
    <property type="match status" value="1"/>
</dbReference>
<evidence type="ECO:0000313" key="9">
    <source>
        <dbReference type="EMBL" id="QYS94095.1"/>
    </source>
</evidence>
<feature type="compositionally biased region" description="Low complexity" evidence="7">
    <location>
        <begin position="13"/>
        <end position="26"/>
    </location>
</feature>
<sequence length="679" mass="75729">MADALDELDQHRSAGTPAAAKAPYAPRARPTACRKCHLRRVKCSGGKPCNNCRRANEAAECVYPQKDRLVKVSQQYIDDLIAENQALRSRASSPRPRHGSQHLRVRGADQITEQTVAVTSAQAPELTSTPWFIDMAVPHTPILLSEASDSAFATRFRQAMSSSEHCHFPRVSYPAEDQILVLGDAPCEWPSPPQARLLVNAALKCLGRWHHIVRSSVIFEELEKLLKDPRGVGFLIQSKFWALFSIGKTYSTRTSAAPGAFPGLEYFAKATKVLRVISERPTVEMVETYLLLSYYSLFLNRRHSAYSLAGSAVRTAIIMGLHLNVPEPLLTDQFAREHRVRVWWTAYTFDRMWATKLGYPVAVQDSDIDLDLPSNKLSHGDFTDCSYSVAMIGLARISGTILNSIYGKSSQKTALSQRVHDSLSALRQWLKDLPPSLQIDPTKSNMAEHQAESLHLRFNQLVILATRPVLLHVFRTRFKVMETGDEPDIPGSASTLSDACVRCARHSYQILTDSWINGRFMMFDYFYTQYLFTAATILAISSLLNQNGSQSDGELFDTAVQFLSQLKENGNFVAAEFKQHVDAMKLFIASEEAKLQERRGDNTSTQPQNNRGITGGGSTSLLTSQDVAADMVLSEPFFHDLLEQSIPDLDFIDASLSIDGTQGLYWPMMISGTDSETFF</sequence>
<proteinExistence type="predicted"/>
<dbReference type="AlphaFoldDB" id="A0A8G0P977"/>
<dbReference type="PROSITE" id="PS50048">
    <property type="entry name" value="ZN2_CY6_FUNGAL_2"/>
    <property type="match status" value="1"/>
</dbReference>
<keyword evidence="2" id="KW-0479">Metal-binding</keyword>
<feature type="compositionally biased region" description="Polar residues" evidence="7">
    <location>
        <begin position="602"/>
        <end position="612"/>
    </location>
</feature>
<keyword evidence="3" id="KW-0805">Transcription regulation</keyword>
<dbReference type="InterPro" id="IPR007219">
    <property type="entry name" value="XnlR_reg_dom"/>
</dbReference>
<dbReference type="SUPFAM" id="SSF57701">
    <property type="entry name" value="Zn2/Cys6 DNA-binding domain"/>
    <property type="match status" value="1"/>
</dbReference>
<evidence type="ECO:0000313" key="10">
    <source>
        <dbReference type="Proteomes" id="UP000826661"/>
    </source>
</evidence>
<organism evidence="9 10">
    <name type="scientific">Trichoderma simmonsii</name>
    <dbReference type="NCBI Taxonomy" id="1491479"/>
    <lineage>
        <taxon>Eukaryota</taxon>
        <taxon>Fungi</taxon>
        <taxon>Dikarya</taxon>
        <taxon>Ascomycota</taxon>
        <taxon>Pezizomycotina</taxon>
        <taxon>Sordariomycetes</taxon>
        <taxon>Hypocreomycetidae</taxon>
        <taxon>Hypocreales</taxon>
        <taxon>Hypocreaceae</taxon>
        <taxon>Trichoderma</taxon>
    </lineage>
</organism>
<feature type="compositionally biased region" description="Basic residues" evidence="7">
    <location>
        <begin position="95"/>
        <end position="105"/>
    </location>
</feature>
<feature type="region of interest" description="Disordered" evidence="7">
    <location>
        <begin position="1"/>
        <end position="26"/>
    </location>
</feature>
<keyword evidence="10" id="KW-1185">Reference proteome</keyword>
<keyword evidence="6" id="KW-0539">Nucleus</keyword>
<dbReference type="Pfam" id="PF04082">
    <property type="entry name" value="Fungal_trans"/>
    <property type="match status" value="1"/>
</dbReference>
<dbReference type="GO" id="GO:0006351">
    <property type="term" value="P:DNA-templated transcription"/>
    <property type="evidence" value="ECO:0007669"/>
    <property type="project" value="InterPro"/>
</dbReference>
<dbReference type="GO" id="GO:0005634">
    <property type="term" value="C:nucleus"/>
    <property type="evidence" value="ECO:0007669"/>
    <property type="project" value="UniProtKB-SubCell"/>
</dbReference>
<dbReference type="CDD" id="cd00067">
    <property type="entry name" value="GAL4"/>
    <property type="match status" value="1"/>
</dbReference>
<feature type="domain" description="Zn(2)-C6 fungal-type" evidence="8">
    <location>
        <begin position="32"/>
        <end position="63"/>
    </location>
</feature>
<evidence type="ECO:0000256" key="3">
    <source>
        <dbReference type="ARBA" id="ARBA00023015"/>
    </source>
</evidence>
<dbReference type="GO" id="GO:0008270">
    <property type="term" value="F:zinc ion binding"/>
    <property type="evidence" value="ECO:0007669"/>
    <property type="project" value="InterPro"/>
</dbReference>
<evidence type="ECO:0000256" key="4">
    <source>
        <dbReference type="ARBA" id="ARBA00023125"/>
    </source>
</evidence>
<name>A0A8G0P977_9HYPO</name>